<dbReference type="InterPro" id="IPR036291">
    <property type="entry name" value="NAD(P)-bd_dom_sf"/>
</dbReference>
<dbReference type="Gene3D" id="3.40.50.720">
    <property type="entry name" value="NAD(P)-binding Rossmann-like Domain"/>
    <property type="match status" value="1"/>
</dbReference>
<dbReference type="SUPFAM" id="SSF51735">
    <property type="entry name" value="NAD(P)-binding Rossmann-fold domains"/>
    <property type="match status" value="1"/>
</dbReference>
<evidence type="ECO:0000313" key="3">
    <source>
        <dbReference type="EMBL" id="KSU03040.1"/>
    </source>
</evidence>
<sequence length="191" mass="20520">MVNITIFGKGNMGQAIGGNFAETGNVVNYITTKTTKQDLGEIIIFAVPYSAVSSIVELYKDELRGKIIIDITNPVNFETFDNLVVPSDSSAAGIISTLLPESFVIKGFNTNFANTLSTKNVGGEHPTTVLLAGDNEEAKEKVIKTLDGSNLNLLDVGSLKRARELESLGFLQISLAGSDKISWQNGFGLFE</sequence>
<dbReference type="PATRIC" id="fig|1360.101.peg.315"/>
<gene>
    <name evidence="3" type="ORF">KF282_2244</name>
</gene>
<dbReference type="Pfam" id="PF03807">
    <property type="entry name" value="F420_oxidored"/>
    <property type="match status" value="1"/>
</dbReference>
<organism evidence="3 4">
    <name type="scientific">Lactococcus lactis subsp. lactis</name>
    <name type="common">Streptococcus lactis</name>
    <dbReference type="NCBI Taxonomy" id="1360"/>
    <lineage>
        <taxon>Bacteria</taxon>
        <taxon>Bacillati</taxon>
        <taxon>Bacillota</taxon>
        <taxon>Bacilli</taxon>
        <taxon>Lactobacillales</taxon>
        <taxon>Streptococcaceae</taxon>
        <taxon>Lactococcus</taxon>
    </lineage>
</organism>
<dbReference type="PANTHER" id="PTHR14239">
    <property type="entry name" value="DUDULIN-RELATED"/>
    <property type="match status" value="1"/>
</dbReference>
<dbReference type="GO" id="GO:0016491">
    <property type="term" value="F:oxidoreductase activity"/>
    <property type="evidence" value="ECO:0007669"/>
    <property type="project" value="UniProtKB-KW"/>
</dbReference>
<accession>A0A0V8B376</accession>
<dbReference type="RefSeq" id="WP_058204562.1">
    <property type="nucleotide sequence ID" value="NZ_CP159484.1"/>
</dbReference>
<dbReference type="Proteomes" id="UP000053058">
    <property type="component" value="Unassembled WGS sequence"/>
</dbReference>
<name>A0A0V8B376_LACLL</name>
<dbReference type="AlphaFoldDB" id="A0A0V8B376"/>
<dbReference type="PANTHER" id="PTHR14239:SF10">
    <property type="entry name" value="REDUCTASE"/>
    <property type="match status" value="1"/>
</dbReference>
<reference evidence="4" key="1">
    <citation type="submission" date="2015-10" db="EMBL/GenBank/DDBJ databases">
        <title>Draft Genome Sequences of 11 Lactococcus lactis subspecies cremoris strains.</title>
        <authorList>
            <person name="Wels M."/>
            <person name="Backus L."/>
            <person name="Boekhorst J."/>
            <person name="Dijkstra A."/>
            <person name="Beerthuizen M."/>
            <person name="Kelly W."/>
            <person name="Siezen R."/>
            <person name="Bachmann H."/>
            <person name="Van Hijum S."/>
        </authorList>
    </citation>
    <scope>NUCLEOTIDE SEQUENCE [LARGE SCALE GENOMIC DNA]</scope>
    <source>
        <strain evidence="4">KF282</strain>
    </source>
</reference>
<proteinExistence type="predicted"/>
<comment type="caution">
    <text evidence="3">The sequence shown here is derived from an EMBL/GenBank/DDBJ whole genome shotgun (WGS) entry which is preliminary data.</text>
</comment>
<evidence type="ECO:0000313" key="4">
    <source>
        <dbReference type="Proteomes" id="UP000053058"/>
    </source>
</evidence>
<dbReference type="EMBL" id="LKLN01000076">
    <property type="protein sequence ID" value="KSU03040.1"/>
    <property type="molecule type" value="Genomic_DNA"/>
</dbReference>
<evidence type="ECO:0000259" key="2">
    <source>
        <dbReference type="Pfam" id="PF03807"/>
    </source>
</evidence>
<feature type="domain" description="Pyrroline-5-carboxylate reductase catalytic N-terminal" evidence="2">
    <location>
        <begin position="40"/>
        <end position="74"/>
    </location>
</feature>
<keyword evidence="1" id="KW-0560">Oxidoreductase</keyword>
<protein>
    <submittedName>
        <fullName evidence="3">Nucleoside-diphosphate-sugar epimerase</fullName>
    </submittedName>
</protein>
<evidence type="ECO:0000256" key="1">
    <source>
        <dbReference type="ARBA" id="ARBA00023002"/>
    </source>
</evidence>
<dbReference type="InterPro" id="IPR051267">
    <property type="entry name" value="STEAP_metalloreductase"/>
</dbReference>
<dbReference type="InterPro" id="IPR028939">
    <property type="entry name" value="P5C_Rdtase_cat_N"/>
</dbReference>